<accession>F6EI59</accession>
<dbReference type="AlphaFoldDB" id="F6EI59"/>
<reference evidence="1 2" key="1">
    <citation type="journal article" date="2011" name="J. Bacteriol.">
        <title>Complete genome sequence of Amycolicicoccus subflavus DQS3-9A1T, an actinomycete isolated from crude oil-polluted soil.</title>
        <authorList>
            <person name="Cai M."/>
            <person name="Chen W.M."/>
            <person name="Nie Y."/>
            <person name="Chi C.Q."/>
            <person name="Wang Y.N."/>
            <person name="Tang Y.Q."/>
            <person name="Li G.Y."/>
            <person name="Wu X.L."/>
        </authorList>
    </citation>
    <scope>NUCLEOTIDE SEQUENCE [LARGE SCALE GENOMIC DNA]</scope>
    <source>
        <strain evidence="2">DSM 45089 / DQS3-9A1</strain>
    </source>
</reference>
<sequence length="49" mass="4927">MKTRSDSSGAFAEVTEVHPVTLRVAAINMSSSQRGVVTVGTSGSSGLCG</sequence>
<evidence type="ECO:0000313" key="1">
    <source>
        <dbReference type="EMBL" id="AEF41166.1"/>
    </source>
</evidence>
<organism evidence="1 2">
    <name type="scientific">Hoyosella subflava (strain DSM 45089 / JCM 17490 / NBRC 109087 / DQS3-9A1)</name>
    <name type="common">Amycolicicoccus subflavus</name>
    <dbReference type="NCBI Taxonomy" id="443218"/>
    <lineage>
        <taxon>Bacteria</taxon>
        <taxon>Bacillati</taxon>
        <taxon>Actinomycetota</taxon>
        <taxon>Actinomycetes</taxon>
        <taxon>Mycobacteriales</taxon>
        <taxon>Hoyosellaceae</taxon>
        <taxon>Hoyosella</taxon>
    </lineage>
</organism>
<dbReference type="Proteomes" id="UP000009235">
    <property type="component" value="Chromosome"/>
</dbReference>
<keyword evidence="2" id="KW-1185">Reference proteome</keyword>
<evidence type="ECO:0000313" key="2">
    <source>
        <dbReference type="Proteomes" id="UP000009235"/>
    </source>
</evidence>
<gene>
    <name evidence="1" type="ordered locus">AS9A_2719</name>
</gene>
<proteinExistence type="predicted"/>
<dbReference type="KEGG" id="asd:AS9A_2719"/>
<dbReference type="HOGENOM" id="CLU_3131595_0_0_11"/>
<protein>
    <submittedName>
        <fullName evidence="1">Uncharacterized protein</fullName>
    </submittedName>
</protein>
<name>F6EI59_HOYSD</name>
<dbReference type="EMBL" id="CP002786">
    <property type="protein sequence ID" value="AEF41166.1"/>
    <property type="molecule type" value="Genomic_DNA"/>
</dbReference>